<dbReference type="AlphaFoldDB" id="A0A9P4GMP6"/>
<keyword evidence="1" id="KW-0732">Signal</keyword>
<organism evidence="2 3">
    <name type="scientific">Cucurbitaria berberidis CBS 394.84</name>
    <dbReference type="NCBI Taxonomy" id="1168544"/>
    <lineage>
        <taxon>Eukaryota</taxon>
        <taxon>Fungi</taxon>
        <taxon>Dikarya</taxon>
        <taxon>Ascomycota</taxon>
        <taxon>Pezizomycotina</taxon>
        <taxon>Dothideomycetes</taxon>
        <taxon>Pleosporomycetidae</taxon>
        <taxon>Pleosporales</taxon>
        <taxon>Pleosporineae</taxon>
        <taxon>Cucurbitariaceae</taxon>
        <taxon>Cucurbitaria</taxon>
    </lineage>
</organism>
<accession>A0A9P4GMP6</accession>
<evidence type="ECO:0000256" key="1">
    <source>
        <dbReference type="SAM" id="SignalP"/>
    </source>
</evidence>
<evidence type="ECO:0000313" key="3">
    <source>
        <dbReference type="Proteomes" id="UP000800039"/>
    </source>
</evidence>
<protein>
    <recommendedName>
        <fullName evidence="4">Lysine-specific metallo-endopeptidase domain-containing protein</fullName>
    </recommendedName>
</protein>
<name>A0A9P4GMP6_9PLEO</name>
<reference evidence="2" key="1">
    <citation type="submission" date="2020-01" db="EMBL/GenBank/DDBJ databases">
        <authorList>
            <consortium name="DOE Joint Genome Institute"/>
            <person name="Haridas S."/>
            <person name="Albert R."/>
            <person name="Binder M."/>
            <person name="Bloem J."/>
            <person name="Labutti K."/>
            <person name="Salamov A."/>
            <person name="Andreopoulos B."/>
            <person name="Baker S.E."/>
            <person name="Barry K."/>
            <person name="Bills G."/>
            <person name="Bluhm B.H."/>
            <person name="Cannon C."/>
            <person name="Castanera R."/>
            <person name="Culley D.E."/>
            <person name="Daum C."/>
            <person name="Ezra D."/>
            <person name="Gonzalez J.B."/>
            <person name="Henrissat B."/>
            <person name="Kuo A."/>
            <person name="Liang C."/>
            <person name="Lipzen A."/>
            <person name="Lutzoni F."/>
            <person name="Magnuson J."/>
            <person name="Mondo S."/>
            <person name="Nolan M."/>
            <person name="Ohm R."/>
            <person name="Pangilinan J."/>
            <person name="Park H.-J."/>
            <person name="Ramirez L."/>
            <person name="Alfaro M."/>
            <person name="Sun H."/>
            <person name="Tritt A."/>
            <person name="Yoshinaga Y."/>
            <person name="Zwiers L.-H."/>
            <person name="Turgeon B.G."/>
            <person name="Goodwin S.B."/>
            <person name="Spatafora J.W."/>
            <person name="Crous P.W."/>
            <person name="Grigoriev I.V."/>
        </authorList>
    </citation>
    <scope>NUCLEOTIDE SEQUENCE</scope>
    <source>
        <strain evidence="2">CBS 394.84</strain>
    </source>
</reference>
<gene>
    <name evidence="2" type="ORF">K460DRAFT_333868</name>
</gene>
<dbReference type="GeneID" id="63848144"/>
<proteinExistence type="predicted"/>
<evidence type="ECO:0008006" key="4">
    <source>
        <dbReference type="Google" id="ProtNLM"/>
    </source>
</evidence>
<dbReference type="RefSeq" id="XP_040790694.1">
    <property type="nucleotide sequence ID" value="XM_040930892.1"/>
</dbReference>
<feature type="chain" id="PRO_5040413304" description="Lysine-specific metallo-endopeptidase domain-containing protein" evidence="1">
    <location>
        <begin position="23"/>
        <end position="346"/>
    </location>
</feature>
<evidence type="ECO:0000313" key="2">
    <source>
        <dbReference type="EMBL" id="KAF1848131.1"/>
    </source>
</evidence>
<dbReference type="EMBL" id="ML976615">
    <property type="protein sequence ID" value="KAF1848131.1"/>
    <property type="molecule type" value="Genomic_DNA"/>
</dbReference>
<dbReference type="OrthoDB" id="4507347at2759"/>
<sequence>MAWFYFLCCLCLYFSLPAVSLAYKIDQSCTQKGIEQDVRNAMTSAFEMADAAIKLLTANPRNSDTIELLGFLFAKDGVDPRQLLDNGGLEKTTQVLRAINNLYRDEVTGNAPVSINDVIIFCHYDRFKLIDKKKKLYRDLSNGIALKFDEQQCRGSMMDRISLAVTVNPISDEDVLMNGVKMSPEKPTQIQLCLWFVDWIKDRRFKLHNDVARSNIGRAVIKLAESKNFGLRQIDAFSLLDKVLLHEMTHGRGAYTNTNTDVENVEGQVGLADVSSPNGFLALFGWAAYGWKAAMELARKGDNLGGENAPDNNADTIALLGSVCKLMDDPSNPRKVDVKGRIIPRK</sequence>
<keyword evidence="3" id="KW-1185">Reference proteome</keyword>
<comment type="caution">
    <text evidence="2">The sequence shown here is derived from an EMBL/GenBank/DDBJ whole genome shotgun (WGS) entry which is preliminary data.</text>
</comment>
<dbReference type="Proteomes" id="UP000800039">
    <property type="component" value="Unassembled WGS sequence"/>
</dbReference>
<feature type="signal peptide" evidence="1">
    <location>
        <begin position="1"/>
        <end position="22"/>
    </location>
</feature>